<organism evidence="11 12">
    <name type="scientific">Ornithinimicrobium cryptoxanthini</name>
    <dbReference type="NCBI Taxonomy" id="2934161"/>
    <lineage>
        <taxon>Bacteria</taxon>
        <taxon>Bacillati</taxon>
        <taxon>Actinomycetota</taxon>
        <taxon>Actinomycetes</taxon>
        <taxon>Micrococcales</taxon>
        <taxon>Ornithinimicrobiaceae</taxon>
        <taxon>Ornithinimicrobium</taxon>
    </lineage>
</organism>
<evidence type="ECO:0000313" key="12">
    <source>
        <dbReference type="Proteomes" id="UP001056535"/>
    </source>
</evidence>
<dbReference type="InterPro" id="IPR020546">
    <property type="entry name" value="ATP_synth_F1_dsu/esu_N"/>
</dbReference>
<keyword evidence="3 8" id="KW-0813">Transport</keyword>
<evidence type="ECO:0000256" key="2">
    <source>
        <dbReference type="ARBA" id="ARBA00005712"/>
    </source>
</evidence>
<evidence type="ECO:0000256" key="1">
    <source>
        <dbReference type="ARBA" id="ARBA00004202"/>
    </source>
</evidence>
<dbReference type="NCBIfam" id="NF009977">
    <property type="entry name" value="PRK13442.1"/>
    <property type="match status" value="1"/>
</dbReference>
<evidence type="ECO:0000259" key="10">
    <source>
        <dbReference type="Pfam" id="PF02823"/>
    </source>
</evidence>
<comment type="subcellular location">
    <subcellularLocation>
        <location evidence="1 8">Cell membrane</location>
        <topology evidence="1 8">Peripheral membrane protein</topology>
    </subcellularLocation>
</comment>
<dbReference type="NCBIfam" id="TIGR01216">
    <property type="entry name" value="ATP_synt_epsi"/>
    <property type="match status" value="1"/>
</dbReference>
<dbReference type="InterPro" id="IPR001469">
    <property type="entry name" value="ATP_synth_F1_dsu/esu"/>
</dbReference>
<dbReference type="Pfam" id="PF02823">
    <property type="entry name" value="ATP-synt_DE_N"/>
    <property type="match status" value="1"/>
</dbReference>
<dbReference type="Proteomes" id="UP001056535">
    <property type="component" value="Chromosome"/>
</dbReference>
<keyword evidence="8" id="KW-1003">Cell membrane</keyword>
<gene>
    <name evidence="8" type="primary">atpC</name>
    <name evidence="11" type="ORF">NF557_13905</name>
</gene>
<comment type="function">
    <text evidence="8">Produces ATP from ADP in the presence of a proton gradient across the membrane.</text>
</comment>
<evidence type="ECO:0000256" key="8">
    <source>
        <dbReference type="HAMAP-Rule" id="MF_00530"/>
    </source>
</evidence>
<dbReference type="PANTHER" id="PTHR13822">
    <property type="entry name" value="ATP SYNTHASE DELTA/EPSILON CHAIN"/>
    <property type="match status" value="1"/>
</dbReference>
<keyword evidence="8" id="KW-0375">Hydrogen ion transport</keyword>
<keyword evidence="5 8" id="KW-0472">Membrane</keyword>
<feature type="domain" description="ATP synthase F1 complex delta/epsilon subunit N-terminal" evidence="10">
    <location>
        <begin position="4"/>
        <end position="81"/>
    </location>
</feature>
<evidence type="ECO:0000256" key="9">
    <source>
        <dbReference type="RuleBase" id="RU003656"/>
    </source>
</evidence>
<proteinExistence type="inferred from homology"/>
<dbReference type="SUPFAM" id="SSF51344">
    <property type="entry name" value="Epsilon subunit of F1F0-ATP synthase N-terminal domain"/>
    <property type="match status" value="1"/>
</dbReference>
<evidence type="ECO:0000256" key="4">
    <source>
        <dbReference type="ARBA" id="ARBA00023065"/>
    </source>
</evidence>
<evidence type="ECO:0000256" key="3">
    <source>
        <dbReference type="ARBA" id="ARBA00022448"/>
    </source>
</evidence>
<reference evidence="11" key="1">
    <citation type="submission" date="2022-06" db="EMBL/GenBank/DDBJ databases">
        <title>Ornithinimicrobium JY.X270.</title>
        <authorList>
            <person name="Huang Y."/>
        </authorList>
    </citation>
    <scope>NUCLEOTIDE SEQUENCE</scope>
    <source>
        <strain evidence="11">JY.X270</strain>
    </source>
</reference>
<dbReference type="PANTHER" id="PTHR13822:SF10">
    <property type="entry name" value="ATP SYNTHASE EPSILON CHAIN, CHLOROPLASTIC"/>
    <property type="match status" value="1"/>
</dbReference>
<evidence type="ECO:0000313" key="11">
    <source>
        <dbReference type="EMBL" id="USQ75697.1"/>
    </source>
</evidence>
<dbReference type="HAMAP" id="MF_00530">
    <property type="entry name" value="ATP_synth_epsil_bac"/>
    <property type="match status" value="1"/>
</dbReference>
<evidence type="ECO:0000256" key="5">
    <source>
        <dbReference type="ARBA" id="ARBA00023136"/>
    </source>
</evidence>
<keyword evidence="7 8" id="KW-0066">ATP synthesis</keyword>
<protein>
    <recommendedName>
        <fullName evidence="8">ATP synthase epsilon chain</fullName>
    </recommendedName>
    <alternativeName>
        <fullName evidence="8">ATP synthase F1 sector epsilon subunit</fullName>
    </alternativeName>
    <alternativeName>
        <fullName evidence="8">F-ATPase epsilon subunit</fullName>
    </alternativeName>
</protein>
<dbReference type="InterPro" id="IPR036771">
    <property type="entry name" value="ATPsynth_dsu/esu_N"/>
</dbReference>
<dbReference type="Gene3D" id="2.60.15.10">
    <property type="entry name" value="F0F1 ATP synthase delta/epsilon subunit, N-terminal"/>
    <property type="match status" value="1"/>
</dbReference>
<keyword evidence="12" id="KW-1185">Reference proteome</keyword>
<dbReference type="RefSeq" id="WP_252620129.1">
    <property type="nucleotide sequence ID" value="NZ_CP099490.1"/>
</dbReference>
<name>A0ABY4YG06_9MICO</name>
<dbReference type="EMBL" id="CP099490">
    <property type="protein sequence ID" value="USQ75697.1"/>
    <property type="molecule type" value="Genomic_DNA"/>
</dbReference>
<comment type="similarity">
    <text evidence="2 8 9">Belongs to the ATPase epsilon chain family.</text>
</comment>
<sequence length="90" mass="9379">MSALQVELVAADRMVWQGEASFVRARSTEGELGILPGHSPLLGSLVEGEVTLETSGGRQTVTIDSGFLSVDHDRVTIVAAQVDASGLTQG</sequence>
<keyword evidence="4 8" id="KW-0406">Ion transport</keyword>
<keyword evidence="6 8" id="KW-0139">CF(1)</keyword>
<evidence type="ECO:0000256" key="6">
    <source>
        <dbReference type="ARBA" id="ARBA00023196"/>
    </source>
</evidence>
<accession>A0ABY4YG06</accession>
<comment type="subunit">
    <text evidence="8 9">F-type ATPases have 2 components, CF(1) - the catalytic core - and CF(0) - the membrane proton channel. CF(1) has five subunits: alpha(3), beta(3), gamma(1), delta(1), epsilon(1). CF(0) has three main subunits: a, b and c.</text>
</comment>
<evidence type="ECO:0000256" key="7">
    <source>
        <dbReference type="ARBA" id="ARBA00023310"/>
    </source>
</evidence>
<dbReference type="CDD" id="cd12152">
    <property type="entry name" value="F1-ATPase_delta"/>
    <property type="match status" value="1"/>
</dbReference>